<reference evidence="1" key="1">
    <citation type="submission" date="2019-02" db="EMBL/GenBank/DDBJ databases">
        <title>Genomic characterization of isolates from hospital effluents in KZN, South Africa.</title>
        <authorList>
            <person name="Ntshobeni N."/>
            <person name="Allam M."/>
            <person name="Ismail A."/>
            <person name="Amoako D."/>
            <person name="Essack S."/>
            <person name="Chenia H."/>
        </authorList>
    </citation>
    <scope>NUCLEOTIDE SEQUENCE</scope>
    <source>
        <strain evidence="1">AFE97_S1</strain>
    </source>
</reference>
<organism evidence="1 2">
    <name type="scientific">Providencia rettgeri</name>
    <dbReference type="NCBI Taxonomy" id="587"/>
    <lineage>
        <taxon>Bacteria</taxon>
        <taxon>Pseudomonadati</taxon>
        <taxon>Pseudomonadota</taxon>
        <taxon>Gammaproteobacteria</taxon>
        <taxon>Enterobacterales</taxon>
        <taxon>Morganellaceae</taxon>
        <taxon>Providencia</taxon>
    </lineage>
</organism>
<comment type="caution">
    <text evidence="1">The sequence shown here is derived from an EMBL/GenBank/DDBJ whole genome shotgun (WGS) entry which is preliminary data.</text>
</comment>
<protein>
    <submittedName>
        <fullName evidence="1">Uncharacterized protein</fullName>
    </submittedName>
</protein>
<accession>A0AAP2JUE9</accession>
<gene>
    <name evidence="1" type="ORF">EX242_01720</name>
</gene>
<evidence type="ECO:0000313" key="2">
    <source>
        <dbReference type="Proteomes" id="UP000824410"/>
    </source>
</evidence>
<evidence type="ECO:0000313" key="1">
    <source>
        <dbReference type="EMBL" id="MBX6978988.1"/>
    </source>
</evidence>
<dbReference type="EMBL" id="SHDO01000003">
    <property type="protein sequence ID" value="MBX6978988.1"/>
    <property type="molecule type" value="Genomic_DNA"/>
</dbReference>
<proteinExistence type="predicted"/>
<sequence>MMKSWVENSQLVELINTLDDFQAEQYRKKLICYVNQYQEIYPFDILDDVQAYLQLKLEADDLDFTCIPQEITQAIETGYYEYCISLNEISAAYKIVTKVTPLTRLDIIQFANHLLEAYSCNYSEEEFLAPKLTELVCLLHK</sequence>
<name>A0AAP2JUE9_PRORE</name>
<dbReference type="Proteomes" id="UP000824410">
    <property type="component" value="Unassembled WGS sequence"/>
</dbReference>
<dbReference type="AlphaFoldDB" id="A0AAP2JUE9"/>